<dbReference type="Gene3D" id="1.25.10.10">
    <property type="entry name" value="Leucine-rich Repeat Variant"/>
    <property type="match status" value="2"/>
</dbReference>
<comment type="caution">
    <text evidence="1">The sequence shown here is derived from an EMBL/GenBank/DDBJ whole genome shotgun (WGS) entry which is preliminary data.</text>
</comment>
<dbReference type="Proteomes" id="UP001187531">
    <property type="component" value="Unassembled WGS sequence"/>
</dbReference>
<reference evidence="1" key="1">
    <citation type="submission" date="2023-07" db="EMBL/GenBank/DDBJ databases">
        <title>Chromosome-level genome assembly of Artemia franciscana.</title>
        <authorList>
            <person name="Jo E."/>
        </authorList>
    </citation>
    <scope>NUCLEOTIDE SEQUENCE</scope>
    <source>
        <tissue evidence="1">Whole body</tissue>
    </source>
</reference>
<name>A0AA88KVM1_ARTSF</name>
<proteinExistence type="predicted"/>
<organism evidence="1 2">
    <name type="scientific">Artemia franciscana</name>
    <name type="common">Brine shrimp</name>
    <name type="synonym">Artemia sanfranciscana</name>
    <dbReference type="NCBI Taxonomy" id="6661"/>
    <lineage>
        <taxon>Eukaryota</taxon>
        <taxon>Metazoa</taxon>
        <taxon>Ecdysozoa</taxon>
        <taxon>Arthropoda</taxon>
        <taxon>Crustacea</taxon>
        <taxon>Branchiopoda</taxon>
        <taxon>Anostraca</taxon>
        <taxon>Artemiidae</taxon>
        <taxon>Artemia</taxon>
    </lineage>
</organism>
<dbReference type="SMART" id="SM00185">
    <property type="entry name" value="ARM"/>
    <property type="match status" value="8"/>
</dbReference>
<gene>
    <name evidence="1" type="ORF">QYM36_017657</name>
</gene>
<dbReference type="InterPro" id="IPR000225">
    <property type="entry name" value="Armadillo"/>
</dbReference>
<sequence>MSKGILHLKKKKVKATLEHTVPSYEEVELLALPIPTLGKKLTPGQWVIQKQVRRIQNGNLEDTRRYLTELKDMELKNEESQAVVFASGLLDTLVNILESGDMVSKLGYLNVDSGILQKVTDEVKTGDRFDRLILAAEACSCLSLLASEKHFYTRFLELNGPKIIQKLFEARSTVLIISVITLIEELSKYEDIISAFNIDQLVSSLLNTMRQPNSELQVKTISCLSSITHFTPAIEVFIRYKGVERFVYFLKRKDVKRETSVIKCVTKALSNCGMKPNTVKKLREMNLIDYLAPYVTGEDEELVAPCCILLSQIATSQESVALLRYGEVLQSVIKLISTATNPTLIVAAISIVSNSIDDKANVEIVEHEEAAKFLWSLLNHEEPEVIAAAVGAIAKISMVSESVTRSSHFLAGGLEKLVILLDHTVPSVVLSCTRAISQLAKDQAALDILIDHSVIVKLARLTKTKKPKLQHAVAEAVAICSSSTGAASCYGKCKGIKHLIRYLWSRNRKIQRGCVLALAQLSVTEDNCMEIAQHGAINVLILMTSSYDKEERKAAAATIANIRRLTRFK</sequence>
<dbReference type="SUPFAM" id="SSF48371">
    <property type="entry name" value="ARM repeat"/>
    <property type="match status" value="2"/>
</dbReference>
<evidence type="ECO:0000313" key="1">
    <source>
        <dbReference type="EMBL" id="KAK2704024.1"/>
    </source>
</evidence>
<dbReference type="EMBL" id="JAVRJZ010000043">
    <property type="protein sequence ID" value="KAK2704024.1"/>
    <property type="molecule type" value="Genomic_DNA"/>
</dbReference>
<dbReference type="AlphaFoldDB" id="A0AA88KVM1"/>
<protein>
    <submittedName>
        <fullName evidence="1">Uncharacterized protein</fullName>
    </submittedName>
</protein>
<accession>A0AA88KVM1</accession>
<dbReference type="InterPro" id="IPR016024">
    <property type="entry name" value="ARM-type_fold"/>
</dbReference>
<dbReference type="InterPro" id="IPR011989">
    <property type="entry name" value="ARM-like"/>
</dbReference>
<dbReference type="PANTHER" id="PTHR46241">
    <property type="entry name" value="ARMADILLO REPEAT-CONTAINING PROTEIN 4 ARMC4"/>
    <property type="match status" value="1"/>
</dbReference>
<dbReference type="PANTHER" id="PTHR46241:SF1">
    <property type="entry name" value="OUTER DYNEIN ARM-DOCKING COMPLEX SUBUNIT 2"/>
    <property type="match status" value="1"/>
</dbReference>
<keyword evidence="2" id="KW-1185">Reference proteome</keyword>
<evidence type="ECO:0000313" key="2">
    <source>
        <dbReference type="Proteomes" id="UP001187531"/>
    </source>
</evidence>